<gene>
    <name evidence="3" type="ORF">COT78_03750</name>
</gene>
<protein>
    <submittedName>
        <fullName evidence="3">Conjugal transfer protein TraC</fullName>
    </submittedName>
</protein>
<evidence type="ECO:0000313" key="3">
    <source>
        <dbReference type="EMBL" id="PIS07426.1"/>
    </source>
</evidence>
<evidence type="ECO:0000259" key="2">
    <source>
        <dbReference type="Pfam" id="PF19044"/>
    </source>
</evidence>
<dbReference type="EMBL" id="PEZW01000025">
    <property type="protein sequence ID" value="PIS07426.1"/>
    <property type="molecule type" value="Genomic_DNA"/>
</dbReference>
<dbReference type="InterPro" id="IPR027417">
    <property type="entry name" value="P-loop_NTPase"/>
</dbReference>
<dbReference type="SUPFAM" id="SSF52540">
    <property type="entry name" value="P-loop containing nucleoside triphosphate hydrolases"/>
    <property type="match status" value="1"/>
</dbReference>
<evidence type="ECO:0000313" key="4">
    <source>
        <dbReference type="Proteomes" id="UP000231382"/>
    </source>
</evidence>
<feature type="region of interest" description="Disordered" evidence="1">
    <location>
        <begin position="1"/>
        <end position="51"/>
    </location>
</feature>
<dbReference type="AlphaFoldDB" id="A0A2H0W5R8"/>
<comment type="caution">
    <text evidence="3">The sequence shown here is derived from an EMBL/GenBank/DDBJ whole genome shotgun (WGS) entry which is preliminary data.</text>
</comment>
<dbReference type="NCBIfam" id="NF045971">
    <property type="entry name" value="conju_CD1110"/>
    <property type="match status" value="1"/>
</dbReference>
<proteinExistence type="predicted"/>
<evidence type="ECO:0000256" key="1">
    <source>
        <dbReference type="SAM" id="MobiDB-lite"/>
    </source>
</evidence>
<feature type="compositionally biased region" description="Polar residues" evidence="1">
    <location>
        <begin position="1"/>
        <end position="42"/>
    </location>
</feature>
<organism evidence="3 4">
    <name type="scientific">Candidatus Berkelbacteria bacterium CG10_big_fil_rev_8_21_14_0_10_43_13</name>
    <dbReference type="NCBI Taxonomy" id="1974514"/>
    <lineage>
        <taxon>Bacteria</taxon>
        <taxon>Candidatus Berkelbacteria</taxon>
    </lineage>
</organism>
<sequence>MPDQNQNQIPPQAPTSSQPVTEATTEQPAAENARTQAQQNIATREKNSNPADFWKDAKKAREQLKQGQTSVRDIIAPAAFNVSSGYLRLGSFFVKTLFVFTYPRYIETNWLSPIINYDLSMDTSLYIHPLESKEVMYELKTQVGKLQSSMSISQEKGSPRDPELETALGDVESLRDVLQRGEIRLFQFGLYFTIYAKSVEELKTVTDQLESTLGGLLIYTKETMFQMEQGFNATLPLMKDDINVLRNLDTSSLSSTFPFTSSELTQDDGILYGINRHNNSLIVFDRFTLENANTVVFAKSGSGKSYFVKLEALRYLMLGTDVIVIDPENEYKTLCEAAGGSYLEISLNSDKRINPFDLPYSPTENGEDVLRSNIASLHGLINLMVNGLSPEEDAIVDKALYETYALKDITTDPESQKNEPPLLQDFYNILSNMQGTESLRARLSKFIEGTFANLYNQRTNFELKPGFVVFSVRDLEDQLRPVAIYTVLNYIWTKVRMDMRRRLMIIDEAWWMMQYEDSAKFLHGLAKRARKYYLGLTIISQDVEDFLASRYGKAVVANSSMQILMKQSTASIDIIAETFNLTEGEKYLLLESDVGEGLFFAGLNHVAFKAVASYTEDQIITTDPKQLME</sequence>
<reference evidence="4" key="1">
    <citation type="submission" date="2017-09" db="EMBL/GenBank/DDBJ databases">
        <title>Depth-based differentiation of microbial function through sediment-hosted aquifers and enrichment of novel symbionts in the deep terrestrial subsurface.</title>
        <authorList>
            <person name="Probst A.J."/>
            <person name="Ladd B."/>
            <person name="Jarett J.K."/>
            <person name="Geller-Mcgrath D.E."/>
            <person name="Sieber C.M.K."/>
            <person name="Emerson J.B."/>
            <person name="Anantharaman K."/>
            <person name="Thomas B.C."/>
            <person name="Malmstrom R."/>
            <person name="Stieglmeier M."/>
            <person name="Klingl A."/>
            <person name="Woyke T."/>
            <person name="Ryan C.M."/>
            <person name="Banfield J.F."/>
        </authorList>
    </citation>
    <scope>NUCLEOTIDE SEQUENCE [LARGE SCALE GENOMIC DNA]</scope>
</reference>
<dbReference type="InterPro" id="IPR043964">
    <property type="entry name" value="P-loop_TraG"/>
</dbReference>
<dbReference type="Proteomes" id="UP000231382">
    <property type="component" value="Unassembled WGS sequence"/>
</dbReference>
<dbReference type="PANTHER" id="PTHR30121:SF11">
    <property type="entry name" value="AAA+ ATPASE DOMAIN-CONTAINING PROTEIN"/>
    <property type="match status" value="1"/>
</dbReference>
<dbReference type="Gene3D" id="1.10.8.730">
    <property type="match status" value="1"/>
</dbReference>
<accession>A0A2H0W5R8</accession>
<name>A0A2H0W5R8_9BACT</name>
<dbReference type="PANTHER" id="PTHR30121">
    <property type="entry name" value="UNCHARACTERIZED PROTEIN YJGR-RELATED"/>
    <property type="match status" value="1"/>
</dbReference>
<dbReference type="CDD" id="cd01127">
    <property type="entry name" value="TrwB_TraG_TraD_VirD4"/>
    <property type="match status" value="1"/>
</dbReference>
<feature type="domain" description="TraG P-loop" evidence="2">
    <location>
        <begin position="287"/>
        <end position="590"/>
    </location>
</feature>
<dbReference type="InterPro" id="IPR051162">
    <property type="entry name" value="T4SS_component"/>
</dbReference>
<dbReference type="Gene3D" id="3.40.50.300">
    <property type="entry name" value="P-loop containing nucleotide triphosphate hydrolases"/>
    <property type="match status" value="1"/>
</dbReference>
<dbReference type="Pfam" id="PF19044">
    <property type="entry name" value="P-loop_TraG"/>
    <property type="match status" value="1"/>
</dbReference>